<evidence type="ECO:0000259" key="1">
    <source>
        <dbReference type="PROSITE" id="PS50878"/>
    </source>
</evidence>
<dbReference type="PROSITE" id="PS50878">
    <property type="entry name" value="RT_POL"/>
    <property type="match status" value="1"/>
</dbReference>
<dbReference type="Pfam" id="PF00078">
    <property type="entry name" value="RVT_1"/>
    <property type="match status" value="1"/>
</dbReference>
<protein>
    <recommendedName>
        <fullName evidence="1">Reverse transcriptase domain-containing protein</fullName>
    </recommendedName>
</protein>
<dbReference type="InterPro" id="IPR036691">
    <property type="entry name" value="Endo/exonu/phosph_ase_sf"/>
</dbReference>
<dbReference type="SUPFAM" id="SSF56672">
    <property type="entry name" value="DNA/RNA polymerases"/>
    <property type="match status" value="1"/>
</dbReference>
<dbReference type="AlphaFoldDB" id="A0A8S3T5L3"/>
<dbReference type="OrthoDB" id="6131206at2759"/>
<dbReference type="CDD" id="cd01650">
    <property type="entry name" value="RT_nLTR_like"/>
    <property type="match status" value="1"/>
</dbReference>
<dbReference type="EMBL" id="CAJPWZ010001862">
    <property type="protein sequence ID" value="CAG2225861.1"/>
    <property type="molecule type" value="Genomic_DNA"/>
</dbReference>
<sequence length="1120" mass="127931">MLNDLHSEINYAGKGVDINNPLLPMYMPRGYGGVAIIWQKSIDHLIKPLSEGSEKMQCIEILSNSAHNLLLVSVYLPSKGSRDHVEEFLECIDQLYELYQKYYGTHDIIIGGDLNEDLNDTATSSKRNRYLRNFISECNLSFNNAGKTFIKASGVECSELDYFLHTLKDPKLYSNKTVLHSVKMNVSDHHPVQMTCVFDFAKVTQKQRKSSNVTPKIKWDKMDMDLYKAMVDTSSKLILEKLDNKQIGLEESIQTTCEIMANSAIKSSNIKPSYNAKPKLKVWTPAIQVALKEMRNSYNAWVKSGKHEDLDNVLFLEKRRTKQLFRKSVRVEIAKRREDEKELIMETRTRNMKLFHRLVRNTRKKGGEIIMDLNVNGHCYTGDENILAGFKEHFRTLATYDENINIDNDYHQNVEHEIHIINQLVKGKNIPDASREEISNAIKNINKGKSADYYGITIEHIVNAGEIMVILLQSIINEIFQQGYVPDLLKIGLLTPIFKNKGSKNDAGNYRGITVLPVVSKIIDTVLKNRTQPSVKAVQHKYQRGFTSGSGPMNSALPVEEVYREVHDGETEAQIILLDAKSAFDKVIHTHMMRRVYQAGIEDKHWSLISSLHQNAASTIKWGGNISECFPVSLGVRQGGILSTDLYKLYVNPLLDRLENSNLGIRIGNITCNASACADDIALMSTKEDDTQVLINMAHDFAYMEGYELQPQKSVALNLLSKTHKKNNTNECIFNIGNNVMPNVKQALHLGIIRTTSMKENVAINVEENIKKARRSAYGLFGGGFHGHNGLDPETLVHLFKTYISPVLLYGMELLLPKTAMLLQLEKFQKRLLKQLLSLPTSTPDPAVYILSGILPVEAQIDKRALGLFNNICNQDESSTEKQLARRQISVKSLDSNSWFIQIKKILTKYNMDEINTYLDIPMKKEKWTTLINRTTQKHWSESITRMVPYYKGLQHLNYTEFHQGKLHPLLKIKCQSARDIGRIPPKLKMLTGTYILQSHRIKMYENETDPICLICHQGDETLEHFILECEGLADTRNSIMDEISAILKDSRNVDFHKQSSKVKMQILLDITMLRENLKLDAQLMAEIEYCSRRLLFLLHTTRYRFLSKGWKKDKKNVKV</sequence>
<accession>A0A8S3T5L3</accession>
<proteinExistence type="predicted"/>
<dbReference type="Proteomes" id="UP000683360">
    <property type="component" value="Unassembled WGS sequence"/>
</dbReference>
<evidence type="ECO:0000313" key="3">
    <source>
        <dbReference type="Proteomes" id="UP000683360"/>
    </source>
</evidence>
<comment type="caution">
    <text evidence="2">The sequence shown here is derived from an EMBL/GenBank/DDBJ whole genome shotgun (WGS) entry which is preliminary data.</text>
</comment>
<dbReference type="InterPro" id="IPR043502">
    <property type="entry name" value="DNA/RNA_pol_sf"/>
</dbReference>
<dbReference type="PANTHER" id="PTHR19446">
    <property type="entry name" value="REVERSE TRANSCRIPTASES"/>
    <property type="match status" value="1"/>
</dbReference>
<keyword evidence="3" id="KW-1185">Reference proteome</keyword>
<dbReference type="InterPro" id="IPR000477">
    <property type="entry name" value="RT_dom"/>
</dbReference>
<organism evidence="2 3">
    <name type="scientific">Mytilus edulis</name>
    <name type="common">Blue mussel</name>
    <dbReference type="NCBI Taxonomy" id="6550"/>
    <lineage>
        <taxon>Eukaryota</taxon>
        <taxon>Metazoa</taxon>
        <taxon>Spiralia</taxon>
        <taxon>Lophotrochozoa</taxon>
        <taxon>Mollusca</taxon>
        <taxon>Bivalvia</taxon>
        <taxon>Autobranchia</taxon>
        <taxon>Pteriomorphia</taxon>
        <taxon>Mytilida</taxon>
        <taxon>Mytiloidea</taxon>
        <taxon>Mytilidae</taxon>
        <taxon>Mytilinae</taxon>
        <taxon>Mytilus</taxon>
    </lineage>
</organism>
<dbReference type="SUPFAM" id="SSF56219">
    <property type="entry name" value="DNase I-like"/>
    <property type="match status" value="1"/>
</dbReference>
<dbReference type="Gene3D" id="3.60.10.10">
    <property type="entry name" value="Endonuclease/exonuclease/phosphatase"/>
    <property type="match status" value="1"/>
</dbReference>
<name>A0A8S3T5L3_MYTED</name>
<reference evidence="2" key="1">
    <citation type="submission" date="2021-03" db="EMBL/GenBank/DDBJ databases">
        <authorList>
            <person name="Bekaert M."/>
        </authorList>
    </citation>
    <scope>NUCLEOTIDE SEQUENCE</scope>
</reference>
<feature type="domain" description="Reverse transcriptase" evidence="1">
    <location>
        <begin position="478"/>
        <end position="740"/>
    </location>
</feature>
<gene>
    <name evidence="2" type="ORF">MEDL_38988</name>
</gene>
<evidence type="ECO:0000313" key="2">
    <source>
        <dbReference type="EMBL" id="CAG2225861.1"/>
    </source>
</evidence>